<dbReference type="InterPro" id="IPR033704">
    <property type="entry name" value="dUTPase_trimeric"/>
</dbReference>
<keyword evidence="3" id="KW-0547">Nucleotide-binding</keyword>
<dbReference type="InterPro" id="IPR011962">
    <property type="entry name" value="dCTP_deaminase"/>
</dbReference>
<dbReference type="PANTHER" id="PTHR42680">
    <property type="entry name" value="DCTP DEAMINASE"/>
    <property type="match status" value="1"/>
</dbReference>
<feature type="binding site" evidence="3">
    <location>
        <position position="216"/>
    </location>
    <ligand>
        <name>dCTP</name>
        <dbReference type="ChEBI" id="CHEBI:61481"/>
    </ligand>
</feature>
<dbReference type="InterPro" id="IPR036157">
    <property type="entry name" value="dUTPase-like_sf"/>
</dbReference>
<protein>
    <recommendedName>
        <fullName evidence="3">dCTP deaminase</fullName>
        <ecNumber evidence="3">3.5.4.13</ecNumber>
    </recommendedName>
    <alternativeName>
        <fullName evidence="3">Deoxycytidine triphosphate deaminase</fullName>
    </alternativeName>
</protein>
<dbReference type="OrthoDB" id="9780202at2"/>
<comment type="subunit">
    <text evidence="3">Homotrimer.</text>
</comment>
<evidence type="ECO:0000256" key="1">
    <source>
        <dbReference type="ARBA" id="ARBA00022801"/>
    </source>
</evidence>
<organism evidence="6 7">
    <name type="scientific">Hydrogenibacillus schlegelii</name>
    <name type="common">Bacillus schlegelii</name>
    <dbReference type="NCBI Taxonomy" id="1484"/>
    <lineage>
        <taxon>Bacteria</taxon>
        <taxon>Bacillati</taxon>
        <taxon>Bacillota</taxon>
        <taxon>Bacilli</taxon>
        <taxon>Bacillales</taxon>
        <taxon>Bacillales Family X. Incertae Sedis</taxon>
        <taxon>Hydrogenibacillus</taxon>
    </lineage>
</organism>
<comment type="pathway">
    <text evidence="3">Pyrimidine metabolism; dUMP biosynthesis; dUMP from dCTP (dUTP route): step 1/2.</text>
</comment>
<dbReference type="PANTHER" id="PTHR42680:SF3">
    <property type="entry name" value="DCTP DEAMINASE"/>
    <property type="match status" value="1"/>
</dbReference>
<comment type="function">
    <text evidence="3">Catalyzes the deamination of dCTP to dUTP.</text>
</comment>
<gene>
    <name evidence="3" type="primary">dcd</name>
    <name evidence="6" type="ORF">HSCHL_1560</name>
    <name evidence="5" type="ORF">KM312_11240</name>
</gene>
<dbReference type="GO" id="GO:0008829">
    <property type="term" value="F:dCTP deaminase activity"/>
    <property type="evidence" value="ECO:0007669"/>
    <property type="project" value="UniProtKB-UniRule"/>
</dbReference>
<evidence type="ECO:0000256" key="3">
    <source>
        <dbReference type="HAMAP-Rule" id="MF_00146"/>
    </source>
</evidence>
<feature type="region of interest" description="Disordered" evidence="4">
    <location>
        <begin position="1"/>
        <end position="35"/>
    </location>
</feature>
<dbReference type="SUPFAM" id="SSF51283">
    <property type="entry name" value="dUTPase-like"/>
    <property type="match status" value="1"/>
</dbReference>
<dbReference type="GO" id="GO:0006229">
    <property type="term" value="P:dUTP biosynthetic process"/>
    <property type="evidence" value="ECO:0007669"/>
    <property type="project" value="UniProtKB-UniRule"/>
</dbReference>
<dbReference type="HAMAP" id="MF_00146">
    <property type="entry name" value="dCTP_deaminase"/>
    <property type="match status" value="1"/>
</dbReference>
<dbReference type="Gene3D" id="2.70.40.10">
    <property type="match status" value="1"/>
</dbReference>
<dbReference type="GO" id="GO:0006226">
    <property type="term" value="P:dUMP biosynthetic process"/>
    <property type="evidence" value="ECO:0007669"/>
    <property type="project" value="UniProtKB-UniPathway"/>
</dbReference>
<evidence type="ECO:0000256" key="4">
    <source>
        <dbReference type="SAM" id="MobiDB-lite"/>
    </source>
</evidence>
<dbReference type="EMBL" id="JAHHQF010000079">
    <property type="protein sequence ID" value="MBT9283194.1"/>
    <property type="molecule type" value="Genomic_DNA"/>
</dbReference>
<feature type="binding site" evidence="3">
    <location>
        <position position="210"/>
    </location>
    <ligand>
        <name>dCTP</name>
        <dbReference type="ChEBI" id="CHEBI:61481"/>
    </ligand>
</feature>
<name>A0A2T5G4B6_HYDSH</name>
<reference evidence="5" key="2">
    <citation type="journal article" date="2021" name="Microbiology">
        <title>Metagenomic Analysis of the Microbial Community in the Underground Coal Fire Area (Kemerovo Region, Russia) Revealed Predominance of Thermophilic Members of the Phyla Deinococcus-thermus, Aquificae, and Firmicutes.</title>
        <authorList>
            <person name="Kadnikov V."/>
            <person name="Mardanov A.V."/>
            <person name="Beletsky A.V."/>
            <person name="Karnachuk O.V."/>
            <person name="Ravin N.V."/>
        </authorList>
    </citation>
    <scope>NUCLEOTIDE SEQUENCE</scope>
    <source>
        <strain evidence="5">RBS10-49</strain>
    </source>
</reference>
<comment type="similarity">
    <text evidence="3">Belongs to the dCTP deaminase family.</text>
</comment>
<dbReference type="GO" id="GO:0000166">
    <property type="term" value="F:nucleotide binding"/>
    <property type="evidence" value="ECO:0007669"/>
    <property type="project" value="UniProtKB-KW"/>
</dbReference>
<comment type="caution">
    <text evidence="3">Lacks conserved residue(s) required for the propagation of feature annotation.</text>
</comment>
<dbReference type="CDD" id="cd07557">
    <property type="entry name" value="trimeric_dUTPase"/>
    <property type="match status" value="1"/>
</dbReference>
<dbReference type="EMBL" id="PEBV01000053">
    <property type="protein sequence ID" value="PTQ51050.1"/>
    <property type="molecule type" value="Genomic_DNA"/>
</dbReference>
<comment type="catalytic activity">
    <reaction evidence="3">
        <text>dCTP + H2O + H(+) = dUTP + NH4(+)</text>
        <dbReference type="Rhea" id="RHEA:22680"/>
        <dbReference type="ChEBI" id="CHEBI:15377"/>
        <dbReference type="ChEBI" id="CHEBI:15378"/>
        <dbReference type="ChEBI" id="CHEBI:28938"/>
        <dbReference type="ChEBI" id="CHEBI:61481"/>
        <dbReference type="ChEBI" id="CHEBI:61555"/>
        <dbReference type="EC" id="3.5.4.13"/>
    </reaction>
</comment>
<dbReference type="Proteomes" id="UP000244180">
    <property type="component" value="Unassembled WGS sequence"/>
</dbReference>
<dbReference type="AlphaFoldDB" id="A0A2T5G4B6"/>
<reference evidence="6 7" key="1">
    <citation type="submission" date="2017-08" db="EMBL/GenBank/DDBJ databases">
        <title>Burning lignite coal seam in the remote Altai Mountains harbors a hydrogen-driven thermophilic microbial community.</title>
        <authorList>
            <person name="Kadnikov V.V."/>
            <person name="Mardanov A.V."/>
            <person name="Ivasenko D."/>
            <person name="Beletsky A.V."/>
            <person name="Karnachuk O.V."/>
            <person name="Ravin N.V."/>
        </authorList>
    </citation>
    <scope>NUCLEOTIDE SEQUENCE [LARGE SCALE GENOMIC DNA]</scope>
    <source>
        <strain evidence="6">AL33</strain>
    </source>
</reference>
<evidence type="ECO:0000313" key="7">
    <source>
        <dbReference type="Proteomes" id="UP000244180"/>
    </source>
</evidence>
<feature type="binding site" evidence="3">
    <location>
        <begin position="152"/>
        <end position="157"/>
    </location>
    <ligand>
        <name>dCTP</name>
        <dbReference type="ChEBI" id="CHEBI:61481"/>
    </ligand>
</feature>
<evidence type="ECO:0000313" key="5">
    <source>
        <dbReference type="EMBL" id="MBT9283194.1"/>
    </source>
</evidence>
<dbReference type="EC" id="3.5.4.13" evidence="3"/>
<sequence length="228" mass="24735">MNASQNAPQHDAIPDAPPHHAPQNEDGIHRSTGHPAHAGYAVLHDAAIAELAAAGMIEPFTPEQVREVDGRKLISYGLSSFGYDVRIAGEFYIFASLDAAVVDPKNFPSSAMVKKEVGPHEAVIIPPNSYALGRSLEYFRLPDDVVGICLGKSTYARAGIIVNVTPLEPGWEGHITIEISNATPLPAKVYAHEGIMQIIFFRGPRPGVTYADRSGKYQRQRGVTFPRV</sequence>
<keyword evidence="2 3" id="KW-0546">Nucleotide metabolism</keyword>
<dbReference type="Pfam" id="PF22769">
    <property type="entry name" value="DCD"/>
    <property type="match status" value="1"/>
</dbReference>
<evidence type="ECO:0000256" key="2">
    <source>
        <dbReference type="ARBA" id="ARBA00023080"/>
    </source>
</evidence>
<keyword evidence="1 3" id="KW-0378">Hydrolase</keyword>
<feature type="binding site" evidence="3">
    <location>
        <position position="220"/>
    </location>
    <ligand>
        <name>dCTP</name>
        <dbReference type="ChEBI" id="CHEBI:61481"/>
    </ligand>
</feature>
<dbReference type="RefSeq" id="WP_082718500.1">
    <property type="nucleotide sequence ID" value="NZ_CBCSAS010000012.1"/>
</dbReference>
<dbReference type="Proteomes" id="UP000748108">
    <property type="component" value="Unassembled WGS sequence"/>
</dbReference>
<comment type="caution">
    <text evidence="6">The sequence shown here is derived from an EMBL/GenBank/DDBJ whole genome shotgun (WGS) entry which is preliminary data.</text>
</comment>
<proteinExistence type="inferred from homology"/>
<dbReference type="NCBIfam" id="TIGR02274">
    <property type="entry name" value="dCTP_deam"/>
    <property type="match status" value="1"/>
</dbReference>
<feature type="active site" description="Proton donor/acceptor" evidence="3">
    <location>
        <position position="178"/>
    </location>
</feature>
<accession>A0A2T5G4B6</accession>
<dbReference type="UniPathway" id="UPA00610">
    <property type="reaction ID" value="UER00665"/>
</dbReference>
<evidence type="ECO:0000313" key="6">
    <source>
        <dbReference type="EMBL" id="PTQ51050.1"/>
    </source>
</evidence>
<feature type="binding site" evidence="3">
    <location>
        <position position="197"/>
    </location>
    <ligand>
        <name>dCTP</name>
        <dbReference type="ChEBI" id="CHEBI:61481"/>
    </ligand>
</feature>